<name>A0AAN9BVB5_9CAEN</name>
<dbReference type="PANTHER" id="PTHR22762">
    <property type="entry name" value="ALPHA-GLUCOSIDASE"/>
    <property type="match status" value="1"/>
</dbReference>
<dbReference type="SUPFAM" id="SSF74650">
    <property type="entry name" value="Galactose mutarotase-like"/>
    <property type="match status" value="1"/>
</dbReference>
<keyword evidence="6" id="KW-0325">Glycoprotein</keyword>
<dbReference type="GO" id="GO:0005975">
    <property type="term" value="P:carbohydrate metabolic process"/>
    <property type="evidence" value="ECO:0007669"/>
    <property type="project" value="InterPro"/>
</dbReference>
<dbReference type="Proteomes" id="UP001374579">
    <property type="component" value="Unassembled WGS sequence"/>
</dbReference>
<dbReference type="Pfam" id="PF00088">
    <property type="entry name" value="Trefoil"/>
    <property type="match status" value="1"/>
</dbReference>
<dbReference type="InterPro" id="IPR048395">
    <property type="entry name" value="Glyco_hydro_31_C"/>
</dbReference>
<keyword evidence="5" id="KW-1015">Disulfide bond</keyword>
<dbReference type="CDD" id="cd14752">
    <property type="entry name" value="GH31_N"/>
    <property type="match status" value="1"/>
</dbReference>
<keyword evidence="11" id="KW-0812">Transmembrane</keyword>
<dbReference type="GO" id="GO:0016020">
    <property type="term" value="C:membrane"/>
    <property type="evidence" value="ECO:0007669"/>
    <property type="project" value="UniProtKB-SubCell"/>
</dbReference>
<dbReference type="PROSITE" id="PS00129">
    <property type="entry name" value="GLYCOSYL_HYDROL_F31_1"/>
    <property type="match status" value="1"/>
</dbReference>
<accession>A0AAN9BVB5</accession>
<keyword evidence="11" id="KW-1133">Transmembrane helix</keyword>
<evidence type="ECO:0000256" key="5">
    <source>
        <dbReference type="ARBA" id="ARBA00023157"/>
    </source>
</evidence>
<dbReference type="InterPro" id="IPR000322">
    <property type="entry name" value="Glyco_hydro_31_TIM"/>
</dbReference>
<feature type="domain" description="P-type" evidence="12">
    <location>
        <begin position="133"/>
        <end position="179"/>
    </location>
</feature>
<evidence type="ECO:0000313" key="13">
    <source>
        <dbReference type="EMBL" id="KAK7112212.1"/>
    </source>
</evidence>
<dbReference type="Gene3D" id="3.20.20.80">
    <property type="entry name" value="Glycosidases"/>
    <property type="match status" value="1"/>
</dbReference>
<gene>
    <name evidence="13" type="ORF">V1264_011696</name>
</gene>
<comment type="similarity">
    <text evidence="2 9">Belongs to the glycosyl hydrolase 31 family.</text>
</comment>
<organism evidence="13 14">
    <name type="scientific">Littorina saxatilis</name>
    <dbReference type="NCBI Taxonomy" id="31220"/>
    <lineage>
        <taxon>Eukaryota</taxon>
        <taxon>Metazoa</taxon>
        <taxon>Spiralia</taxon>
        <taxon>Lophotrochozoa</taxon>
        <taxon>Mollusca</taxon>
        <taxon>Gastropoda</taxon>
        <taxon>Caenogastropoda</taxon>
        <taxon>Littorinimorpha</taxon>
        <taxon>Littorinoidea</taxon>
        <taxon>Littorinidae</taxon>
        <taxon>Littorina</taxon>
    </lineage>
</organism>
<feature type="region of interest" description="Disordered" evidence="10">
    <location>
        <begin position="95"/>
        <end position="131"/>
    </location>
</feature>
<protein>
    <recommendedName>
        <fullName evidence="12">P-type domain-containing protein</fullName>
    </recommendedName>
</protein>
<dbReference type="CDD" id="cd00111">
    <property type="entry name" value="Trefoil"/>
    <property type="match status" value="1"/>
</dbReference>
<evidence type="ECO:0000256" key="8">
    <source>
        <dbReference type="PROSITE-ProRule" id="PRU00779"/>
    </source>
</evidence>
<evidence type="ECO:0000256" key="11">
    <source>
        <dbReference type="SAM" id="Phobius"/>
    </source>
</evidence>
<comment type="caution">
    <text evidence="8">Lacks conserved residue(s) required for the propagation of feature annotation.</text>
</comment>
<dbReference type="PROSITE" id="PS51448">
    <property type="entry name" value="P_TREFOIL_2"/>
    <property type="match status" value="1"/>
</dbReference>
<evidence type="ECO:0000256" key="10">
    <source>
        <dbReference type="SAM" id="MobiDB-lite"/>
    </source>
</evidence>
<evidence type="ECO:0000256" key="4">
    <source>
        <dbReference type="ARBA" id="ARBA00023136"/>
    </source>
</evidence>
<evidence type="ECO:0000256" key="9">
    <source>
        <dbReference type="RuleBase" id="RU361185"/>
    </source>
</evidence>
<evidence type="ECO:0000256" key="6">
    <source>
        <dbReference type="ARBA" id="ARBA00023180"/>
    </source>
</evidence>
<keyword evidence="7 9" id="KW-0326">Glycosidase</keyword>
<sequence length="994" mass="111224">MKSDKKNLLSDSDTCSHHDSVMSPKIIMAKQRRKERYNFTLGMVSGLFVSLVVILFLFAGHPKPLINDGQAKPSPSQSVHTIVEQVEIKVDITAQQPQREISSEQESPVQVMEQREPQESSPASQIVRGPSNATCGITSDDRFDCWPKFWLATEFECASRGCCWDPNIQKGVPFCFYPADYVSYSATASKPTATGMTATLTRKTTSPYPNDVVELQFDVVFQSDNIVRFRIYDPNNKRYEVPLNLTKGPPNHTGSGDYVVTLQQSPFGILIRRSSTGATLFDSRNMAPLVFSDQFIQIGTRFSTPNVYGLGEHQASLRLDINWNKLVLWTRDEAPDGGGNLYGSHPFYLNLEADGKAHGVLLLNSNAMEVALQPYAGGQGAVTYRTLGGILDFFVFTGPTPLQVVEQYVSLIGRPFMPPFWSLGFHLCKYGYGSAKVLNEVIQRNRAANIPYDVQWNDIDYMDAYKDWTYDANKTYVGLPEIVDDLHSHNQRYIMIIDPGISSIQKPGTYPPFDDGVKMDIFIKNATGQILIGKVWPGLTAFPDFFHPKADDYWFQQMQSYFQTIKFDGIWIDMNEISNFVDGSTNGCTKGPLDKPPYIPPGINGKALISRAICPSALQYPSTSYNLHNMYGWSETRSTAAGLRKLLGKRSFVLSRSSFVGSGHYGAHWTGDNVSGWSDMYYSIPSILNFNLFGIPMMGAEVCGFGQNTTRALCIRWMQLGAFYPFMRNHADLHATKPQDPASFDKVALGYMRDALNTRYSLLPFMYTWFYLGHATGTPVVRALFTMFPNTESIDKQFMWGDAILVSPVLEEGAVKVDAYFPKAVWYDLNKATKLETAGEETLVLDAPIDTINVHIRGGSIIPRLPPAVTTNEMRTKPFFLQVAPDIETKAQGLLYWDDGEVLDPVETNKYSLINFTLNDTTLSSQVQAANFPGMKLDSVQVFGINIKPTSVMLNGKTPVKFAYEDSPKVLSFLELNIDLLTAFTITWQYHEAT</sequence>
<dbReference type="Gene3D" id="2.60.40.1180">
    <property type="entry name" value="Golgi alpha-mannosidase II"/>
    <property type="match status" value="2"/>
</dbReference>
<evidence type="ECO:0000259" key="12">
    <source>
        <dbReference type="PROSITE" id="PS51448"/>
    </source>
</evidence>
<dbReference type="InterPro" id="IPR025887">
    <property type="entry name" value="Glyco_hydro_31_N_dom"/>
</dbReference>
<evidence type="ECO:0000256" key="1">
    <source>
        <dbReference type="ARBA" id="ARBA00004370"/>
    </source>
</evidence>
<dbReference type="InterPro" id="IPR017853">
    <property type="entry name" value="GH"/>
</dbReference>
<dbReference type="Gene3D" id="2.60.40.1760">
    <property type="entry name" value="glycosyl hydrolase (family 31)"/>
    <property type="match status" value="1"/>
</dbReference>
<dbReference type="InterPro" id="IPR013780">
    <property type="entry name" value="Glyco_hydro_b"/>
</dbReference>
<dbReference type="Gene3D" id="4.10.110.10">
    <property type="entry name" value="Spasmolytic Protein, domain 1"/>
    <property type="match status" value="1"/>
</dbReference>
<dbReference type="GO" id="GO:0004558">
    <property type="term" value="F:alpha-1,4-glucosidase activity"/>
    <property type="evidence" value="ECO:0007669"/>
    <property type="project" value="TreeGrafter"/>
</dbReference>
<dbReference type="SMART" id="SM00018">
    <property type="entry name" value="PD"/>
    <property type="match status" value="1"/>
</dbReference>
<keyword evidence="4 11" id="KW-0472">Membrane</keyword>
<proteinExistence type="inferred from homology"/>
<dbReference type="Pfam" id="PF21365">
    <property type="entry name" value="Glyco_hydro_31_3rd"/>
    <property type="match status" value="1"/>
</dbReference>
<evidence type="ECO:0000256" key="3">
    <source>
        <dbReference type="ARBA" id="ARBA00022801"/>
    </source>
</evidence>
<dbReference type="PANTHER" id="PTHR22762:SF131">
    <property type="entry name" value="GLYCOSIDE HYDROLASE FAMILY 31 N-TERMINAL DOMAIN-CONTAINING PROTEIN"/>
    <property type="match status" value="1"/>
</dbReference>
<dbReference type="EMBL" id="JBAMIC010000002">
    <property type="protein sequence ID" value="KAK7112212.1"/>
    <property type="molecule type" value="Genomic_DNA"/>
</dbReference>
<dbReference type="InterPro" id="IPR044913">
    <property type="entry name" value="P_trefoil_dom_sf"/>
</dbReference>
<dbReference type="GO" id="GO:0030246">
    <property type="term" value="F:carbohydrate binding"/>
    <property type="evidence" value="ECO:0007669"/>
    <property type="project" value="InterPro"/>
</dbReference>
<comment type="caution">
    <text evidence="13">The sequence shown here is derived from an EMBL/GenBank/DDBJ whole genome shotgun (WGS) entry which is preliminary data.</text>
</comment>
<dbReference type="Pfam" id="PF01055">
    <property type="entry name" value="Glyco_hydro_31_2nd"/>
    <property type="match status" value="1"/>
</dbReference>
<feature type="transmembrane region" description="Helical" evidence="11">
    <location>
        <begin position="37"/>
        <end position="59"/>
    </location>
</feature>
<dbReference type="InterPro" id="IPR000519">
    <property type="entry name" value="P_trefoil_dom"/>
</dbReference>
<dbReference type="AlphaFoldDB" id="A0AAN9BVB5"/>
<keyword evidence="3 9" id="KW-0378">Hydrolase</keyword>
<dbReference type="CDD" id="cd06602">
    <property type="entry name" value="GH31_MGAM_SI_GAA"/>
    <property type="match status" value="1"/>
</dbReference>
<dbReference type="InterPro" id="IPR030458">
    <property type="entry name" value="Glyco_hydro_31_AS"/>
</dbReference>
<feature type="compositionally biased region" description="Polar residues" evidence="10">
    <location>
        <begin position="95"/>
        <end position="108"/>
    </location>
</feature>
<reference evidence="13 14" key="1">
    <citation type="submission" date="2024-02" db="EMBL/GenBank/DDBJ databases">
        <title>Chromosome-scale genome assembly of the rough periwinkle Littorina saxatilis.</title>
        <authorList>
            <person name="De Jode A."/>
            <person name="Faria R."/>
            <person name="Formenti G."/>
            <person name="Sims Y."/>
            <person name="Smith T.P."/>
            <person name="Tracey A."/>
            <person name="Wood J.M.D."/>
            <person name="Zagrodzka Z.B."/>
            <person name="Johannesson K."/>
            <person name="Butlin R.K."/>
            <person name="Leder E.H."/>
        </authorList>
    </citation>
    <scope>NUCLEOTIDE SEQUENCE [LARGE SCALE GENOMIC DNA]</scope>
    <source>
        <strain evidence="13">Snail1</strain>
        <tissue evidence="13">Muscle</tissue>
    </source>
</reference>
<dbReference type="InterPro" id="IPR011013">
    <property type="entry name" value="Gal_mutarotase_sf_dom"/>
</dbReference>
<dbReference type="SUPFAM" id="SSF51445">
    <property type="entry name" value="(Trans)glycosidases"/>
    <property type="match status" value="1"/>
</dbReference>
<dbReference type="SUPFAM" id="SSF51011">
    <property type="entry name" value="Glycosyl hydrolase domain"/>
    <property type="match status" value="1"/>
</dbReference>
<dbReference type="Pfam" id="PF13802">
    <property type="entry name" value="Gal_mutarotas_2"/>
    <property type="match status" value="1"/>
</dbReference>
<evidence type="ECO:0000256" key="7">
    <source>
        <dbReference type="ARBA" id="ARBA00023295"/>
    </source>
</evidence>
<keyword evidence="14" id="KW-1185">Reference proteome</keyword>
<evidence type="ECO:0000256" key="2">
    <source>
        <dbReference type="ARBA" id="ARBA00007806"/>
    </source>
</evidence>
<comment type="subcellular location">
    <subcellularLocation>
        <location evidence="1">Membrane</location>
    </subcellularLocation>
</comment>
<evidence type="ECO:0000313" key="14">
    <source>
        <dbReference type="Proteomes" id="UP001374579"/>
    </source>
</evidence>